<dbReference type="FunFam" id="3.30.200.20:FF:000042">
    <property type="entry name" value="Aurora kinase A"/>
    <property type="match status" value="1"/>
</dbReference>
<dbReference type="GO" id="GO:0030553">
    <property type="term" value="F:cGMP binding"/>
    <property type="evidence" value="ECO:0007669"/>
    <property type="project" value="UniProtKB-KW"/>
</dbReference>
<dbReference type="PROSITE" id="PS00889">
    <property type="entry name" value="CNMP_BINDING_2"/>
    <property type="match status" value="1"/>
</dbReference>
<keyword evidence="10" id="KW-0418">Kinase</keyword>
<dbReference type="InterPro" id="IPR018488">
    <property type="entry name" value="cNMP-bd_CS"/>
</dbReference>
<keyword evidence="4" id="KW-0963">Cytoplasm</keyword>
<dbReference type="GO" id="GO:0005952">
    <property type="term" value="C:cAMP-dependent protein kinase complex"/>
    <property type="evidence" value="ECO:0007669"/>
    <property type="project" value="TreeGrafter"/>
</dbReference>
<dbReference type="Gene3D" id="1.10.510.10">
    <property type="entry name" value="Transferase(Phosphotransferase) domain 1"/>
    <property type="match status" value="1"/>
</dbReference>
<feature type="region of interest" description="Disordered" evidence="18">
    <location>
        <begin position="880"/>
        <end position="899"/>
    </location>
</feature>
<evidence type="ECO:0000256" key="12">
    <source>
        <dbReference type="ARBA" id="ARBA00022842"/>
    </source>
</evidence>
<evidence type="ECO:0000259" key="21">
    <source>
        <dbReference type="PROSITE" id="PS51285"/>
    </source>
</evidence>
<accession>A0A812JGF6</accession>
<dbReference type="PANTHER" id="PTHR24353:SF37">
    <property type="entry name" value="CAMP-DEPENDENT PROTEIN KINASE CATALYTIC SUBUNIT PRKX"/>
    <property type="match status" value="1"/>
</dbReference>
<evidence type="ECO:0000256" key="14">
    <source>
        <dbReference type="ARBA" id="ARBA00024113"/>
    </source>
</evidence>
<dbReference type="Proteomes" id="UP000604046">
    <property type="component" value="Unassembled WGS sequence"/>
</dbReference>
<feature type="compositionally biased region" description="Low complexity" evidence="18">
    <location>
        <begin position="951"/>
        <end position="962"/>
    </location>
</feature>
<dbReference type="SUPFAM" id="SSF56112">
    <property type="entry name" value="Protein kinase-like (PK-like)"/>
    <property type="match status" value="1"/>
</dbReference>
<sequence>MPSPEVAGFAGSWKLARSAYSVLREVLRGDLLRAAFLSPSSLFVIRQRQVPLKMKALADSKLAVWQREDLGSILAFDDFDGALEQDSKVRSLRSVFIFATLSKQQLQRLANALVVQIVKSGTRVFSQGDQGTCFYIIRRGAVSVEIDGRVKRRLGDPDYFGERALLGSEIRTATITALEDTELWKMGKETFQEMMQGPCLDYLKDRISLQDTNLTFKDLEFVRVIGRGGFGVVKMVRAKKTGVRYALKCVRKRDVVEKNVQDALVSELSILKEVDHPFIIKFVRSFRNETRVYFLMELVSGGELLDALDALGLLKYSQALFYTGCIVLALEFLHSRRIAYLDLKSENCLIDQQGYLKMIDFGIARRITNARYGPLKGTPVFMAPEMILGKGQTTVADLWSLGICLYEFVIGHFPFASNCSNHGQIFHQILRAELRFPEWFDKQPMAEEIVSLIKGLLTRDPKKRLGGGHEGYTKLKAHPFFKDLCWEKLLGREHEPPFVPTSETYAEDKEKSVDSPSTGDSRPTVEEEEAGYSADLCSIFTFLIEIICCWCQFHQIRWISMLASTIPKMNFAMQGESGVSFMIRIQHLAGMRISAGMQTSDGSFMCCPPPEQCHASSTCGNLQIEHYRVLVPQLRVAATARCQNAACRLTGREKCRPNAGVSASSDRLANASNKRSKWERDARSTRAKNLSGPSAKDGIWREHLDQMINEVMLGEIGKLQGQLNQHLREYEVALSQLNVEHGHGHARSRQDVELLRQQVLLMGRERRKKKLEVGKLRKAMKEVRNALSTETAPAAQGHLAKEQLLEEVRTERERRCAEKFYLEDQVKKLKCEIEELEQQQISTPAVDHEKEKLKQSVRQLKMSIESKDRYACWVCNRAHERQEESGEGSDTGEESERHDECAMMRRRLVEMEEEIRELTGLAGVDPASTAQASQSRLGVRVSLDPPTINESPMSPSSSNTRSSRGRVPTPWLEAEAAGAQASVQFSDSVTAFMSMEVPENVPEVGDRSVRDRIATPYVPASAAASEDRRVLLAPVLSAVEEFEAEGGREQLRSSRDRMPTPHVSSEMIEETFAPSGKTVRIFPVAEMEAIPASGRRRPSRERQATPFAKEEDVPAAEGTAQSSSTASGQVAASVHFSDSVATIRSLDLPESVPEVGKRSVRDRIATPYAAPENFSEDRRVQLAPVASTVEEIEVHGREHLRSTRDRMPTPHVSAEVMEETLSRAEVEEIPIPATGARRPSRDRVATPFVKEEMPPEIRTVQFNDEVSPQARDESEYTQVSGRSVRDRIATPFADPTTMDLAEAVDESDETQASGRSVRDRIATPFADPTTMDLAEERRVQLAPVVSTLEEFEAQGAFRSSRDRMPTPHVSSELLQEVLATEGKTVRICSAVDAKGVPLSGEGRPSRDRQATPFFQEKAPQEAASVQFEDAVTTEVIEVSGARRSSRDRQATPFFKEDDLSAEARSVQFDDAISTQVVPGSGPRRSVRERQATPFLKEDDVPEDRAVQFSEAVRTEAVQASGPRRSVRDRVATPFFKEEEDVPEEARAVQFSDAVRTEAVQASGPRRSVRDRVATPFFKEEEDVPEEARAVQFSDAVSTEAVQASGPRRSVRDRVQTPFFKEEVAIPEDERAVQFNDAISTEAVPASGPRRSVRERQATPFLKEDSESPEEGRGVQFDDAISTEAVPVSGPRRSVRERQATPFLKEDSESPEEGRGVQFDDTISAEVVQVSGPRRPVQGRQATPRFLGEEAQIPGEVRAVHFSDAISTEAVRVFGPRRPVQERQATPFLKEDAEVPADDRAVQFNDAVSTEAIPVCGPRRSSRDREATPFIKEEDDIIEDADIASPQGKTVRIFPAVVTEVIPASGQRRPSRDRQPTPFVKEQDELEAAAVHFDDAISTEAISVSGPRRSVRERKATPFFKDFKEFDGAEKERAVQFSGAISTEAVPVSGPRRSVRDRQATPFLKEEFETPEEGLGVQFSDDISTEAVPVSGPRRSVRDRQATPFLKEEFEDAEAARAVQFSGAVDTEAVPVSGPTRSVRERHATPFLKEEELETPEDVRGVQFSDDIRTEAVPVSGPTRSVRERHATPFLKEEELETPEDVRGVQFSDDIRTEAVPVSGPTRSVRERHATPFLKEEELETPEDVRGVQFSDDISTEESVGWQDLQGTASLFLRQFQSLGQLGQFESELETPEDVRGVQFSDDISTEAVPVSGPTRSVRERHATPFLKEEEPAFSMLLLCSAGKAQELETPEGVRGVQFSDDISTEAPSFMSCCSDVESDSSSPRRPYSFTQRGASLLEEAVPVFGPTRSVRERHATPFLNEELNTPEDVRGVQFSDDISTEAVRVFGSRRPVQDRQPTPFLMEDEEVPPDDRAVRFNDDVSTEAIPGAGPRRSSRDREATPFIREEDGALAEAGGVQSDGIANTEEFQGDRSCS</sequence>
<feature type="domain" description="Protein kinase" evidence="19">
    <location>
        <begin position="219"/>
        <end position="481"/>
    </location>
</feature>
<evidence type="ECO:0000313" key="22">
    <source>
        <dbReference type="EMBL" id="CAE7206305.1"/>
    </source>
</evidence>
<dbReference type="SMART" id="SM00100">
    <property type="entry name" value="cNMP"/>
    <property type="match status" value="1"/>
</dbReference>
<keyword evidence="9 17" id="KW-0547">Nucleotide-binding</keyword>
<evidence type="ECO:0000256" key="10">
    <source>
        <dbReference type="ARBA" id="ARBA00022777"/>
    </source>
</evidence>
<feature type="region of interest" description="Disordered" evidence="18">
    <location>
        <begin position="2371"/>
        <end position="2434"/>
    </location>
</feature>
<dbReference type="EC" id="2.7.11.12" evidence="3"/>
<feature type="compositionally biased region" description="Basic and acidic residues" evidence="18">
    <location>
        <begin position="2393"/>
        <end position="2407"/>
    </location>
</feature>
<comment type="caution">
    <text evidence="22">The sequence shown here is derived from an EMBL/GenBank/DDBJ whole genome shotgun (WGS) entry which is preliminary data.</text>
</comment>
<dbReference type="PROSITE" id="PS50042">
    <property type="entry name" value="CNMP_BINDING_3"/>
    <property type="match status" value="1"/>
</dbReference>
<name>A0A812JGF6_9DINO</name>
<evidence type="ECO:0000256" key="11">
    <source>
        <dbReference type="ARBA" id="ARBA00022840"/>
    </source>
</evidence>
<dbReference type="PROSITE" id="PS00108">
    <property type="entry name" value="PROTEIN_KINASE_ST"/>
    <property type="match status" value="1"/>
</dbReference>
<feature type="region of interest" description="Disordered" evidence="18">
    <location>
        <begin position="926"/>
        <end position="967"/>
    </location>
</feature>
<feature type="region of interest" description="Disordered" evidence="18">
    <location>
        <begin position="1043"/>
        <end position="1064"/>
    </location>
</feature>
<dbReference type="InterPro" id="IPR000595">
    <property type="entry name" value="cNMP-bd_dom"/>
</dbReference>
<evidence type="ECO:0000256" key="1">
    <source>
        <dbReference type="ARBA" id="ARBA00001946"/>
    </source>
</evidence>
<comment type="cofactor">
    <cofactor evidence="1">
        <name>Mg(2+)</name>
        <dbReference type="ChEBI" id="CHEBI:18420"/>
    </cofactor>
</comment>
<keyword evidence="5" id="KW-0723">Serine/threonine-protein kinase</keyword>
<evidence type="ECO:0000313" key="23">
    <source>
        <dbReference type="Proteomes" id="UP000604046"/>
    </source>
</evidence>
<dbReference type="Gene3D" id="3.30.200.20">
    <property type="entry name" value="Phosphorylase Kinase, domain 1"/>
    <property type="match status" value="1"/>
</dbReference>
<evidence type="ECO:0000256" key="15">
    <source>
        <dbReference type="ARBA" id="ARBA00047298"/>
    </source>
</evidence>
<dbReference type="InterPro" id="IPR011009">
    <property type="entry name" value="Kinase-like_dom_sf"/>
</dbReference>
<feature type="domain" description="Cyclic nucleotide-binding" evidence="20">
    <location>
        <begin position="97"/>
        <end position="195"/>
    </location>
</feature>
<feature type="region of interest" description="Disordered" evidence="18">
    <location>
        <begin position="658"/>
        <end position="694"/>
    </location>
</feature>
<dbReference type="GO" id="GO:0005524">
    <property type="term" value="F:ATP binding"/>
    <property type="evidence" value="ECO:0007669"/>
    <property type="project" value="UniProtKB-UniRule"/>
</dbReference>
<protein>
    <recommendedName>
        <fullName evidence="14">cGMP-dependent protein kinase</fullName>
        <ecNumber evidence="3">2.7.11.12</ecNumber>
    </recommendedName>
</protein>
<gene>
    <name evidence="22" type="primary">for</name>
    <name evidence="22" type="ORF">SNAT2548_LOCUS6570</name>
</gene>
<dbReference type="PRINTS" id="PR00103">
    <property type="entry name" value="CAMPKINASE"/>
</dbReference>
<dbReference type="SUPFAM" id="SSF51206">
    <property type="entry name" value="cAMP-binding domain-like"/>
    <property type="match status" value="1"/>
</dbReference>
<dbReference type="PROSITE" id="PS51285">
    <property type="entry name" value="AGC_KINASE_CTER"/>
    <property type="match status" value="1"/>
</dbReference>
<feature type="compositionally biased region" description="Basic and acidic residues" evidence="18">
    <location>
        <begin position="1485"/>
        <end position="1494"/>
    </location>
</feature>
<dbReference type="InterPro" id="IPR014710">
    <property type="entry name" value="RmlC-like_jellyroll"/>
</dbReference>
<keyword evidence="7" id="KW-0808">Transferase</keyword>
<dbReference type="PROSITE" id="PS00107">
    <property type="entry name" value="PROTEIN_KINASE_ATP"/>
    <property type="match status" value="1"/>
</dbReference>
<feature type="compositionally biased region" description="Basic and acidic residues" evidence="18">
    <location>
        <begin position="1045"/>
        <end position="1059"/>
    </location>
</feature>
<evidence type="ECO:0000259" key="20">
    <source>
        <dbReference type="PROSITE" id="PS50042"/>
    </source>
</evidence>
<dbReference type="InterPro" id="IPR008271">
    <property type="entry name" value="Ser/Thr_kinase_AS"/>
</dbReference>
<feature type="region of interest" description="Disordered" evidence="18">
    <location>
        <begin position="497"/>
        <end position="526"/>
    </location>
</feature>
<keyword evidence="8" id="KW-0479">Metal-binding</keyword>
<dbReference type="InterPro" id="IPR017441">
    <property type="entry name" value="Protein_kinase_ATP_BS"/>
</dbReference>
<dbReference type="Pfam" id="PF00069">
    <property type="entry name" value="Pkinase"/>
    <property type="match status" value="1"/>
</dbReference>
<dbReference type="PANTHER" id="PTHR24353">
    <property type="entry name" value="CYCLIC NUCLEOTIDE-DEPENDENT PROTEIN KINASE"/>
    <property type="match status" value="1"/>
</dbReference>
<proteinExistence type="inferred from homology"/>
<keyword evidence="23" id="KW-1185">Reference proteome</keyword>
<dbReference type="InterPro" id="IPR018490">
    <property type="entry name" value="cNMP-bd_dom_sf"/>
</dbReference>
<evidence type="ECO:0000256" key="4">
    <source>
        <dbReference type="ARBA" id="ARBA00022490"/>
    </source>
</evidence>
<feature type="region of interest" description="Disordered" evidence="18">
    <location>
        <begin position="1475"/>
        <end position="1494"/>
    </location>
</feature>
<dbReference type="SMART" id="SM00220">
    <property type="entry name" value="S_TKc"/>
    <property type="match status" value="1"/>
</dbReference>
<reference evidence="22" key="1">
    <citation type="submission" date="2021-02" db="EMBL/GenBank/DDBJ databases">
        <authorList>
            <person name="Dougan E. K."/>
            <person name="Rhodes N."/>
            <person name="Thang M."/>
            <person name="Chan C."/>
        </authorList>
    </citation>
    <scope>NUCLEOTIDE SEQUENCE</scope>
</reference>
<feature type="compositionally biased region" description="Basic and acidic residues" evidence="18">
    <location>
        <begin position="1651"/>
        <end position="1672"/>
    </location>
</feature>
<evidence type="ECO:0000256" key="5">
    <source>
        <dbReference type="ARBA" id="ARBA00022527"/>
    </source>
</evidence>
<dbReference type="Pfam" id="PF00027">
    <property type="entry name" value="cNMP_binding"/>
    <property type="match status" value="1"/>
</dbReference>
<keyword evidence="12" id="KW-0460">Magnesium</keyword>
<feature type="region of interest" description="Disordered" evidence="18">
    <location>
        <begin position="1220"/>
        <end position="1323"/>
    </location>
</feature>
<keyword evidence="11 17" id="KW-0067">ATP-binding</keyword>
<feature type="compositionally biased region" description="Basic and acidic residues" evidence="18">
    <location>
        <begin position="1693"/>
        <end position="1714"/>
    </location>
</feature>
<evidence type="ECO:0000256" key="13">
    <source>
        <dbReference type="ARBA" id="ARBA00022992"/>
    </source>
</evidence>
<keyword evidence="6" id="KW-0140">cGMP</keyword>
<feature type="compositionally biased region" description="Polar residues" evidence="18">
    <location>
        <begin position="1119"/>
        <end position="1130"/>
    </location>
</feature>
<evidence type="ECO:0000259" key="19">
    <source>
        <dbReference type="PROSITE" id="PS50011"/>
    </source>
</evidence>
<comment type="catalytic activity">
    <reaction evidence="15">
        <text>L-threonyl-[protein] + ATP = O-phospho-L-threonyl-[protein] + ADP + H(+)</text>
        <dbReference type="Rhea" id="RHEA:46608"/>
        <dbReference type="Rhea" id="RHEA-COMP:11060"/>
        <dbReference type="Rhea" id="RHEA-COMP:11605"/>
        <dbReference type="ChEBI" id="CHEBI:15378"/>
        <dbReference type="ChEBI" id="CHEBI:30013"/>
        <dbReference type="ChEBI" id="CHEBI:30616"/>
        <dbReference type="ChEBI" id="CHEBI:61977"/>
        <dbReference type="ChEBI" id="CHEBI:456216"/>
        <dbReference type="EC" id="2.7.11.12"/>
    </reaction>
</comment>
<feature type="compositionally biased region" description="Basic and acidic residues" evidence="18">
    <location>
        <begin position="1100"/>
        <end position="1112"/>
    </location>
</feature>
<dbReference type="GO" id="GO:0046872">
    <property type="term" value="F:metal ion binding"/>
    <property type="evidence" value="ECO:0007669"/>
    <property type="project" value="UniProtKB-KW"/>
</dbReference>
<feature type="domain" description="AGC-kinase C-terminal" evidence="21">
    <location>
        <begin position="482"/>
        <end position="544"/>
    </location>
</feature>
<evidence type="ECO:0000256" key="16">
    <source>
        <dbReference type="ARBA" id="ARBA00047462"/>
    </source>
</evidence>
<comment type="similarity">
    <text evidence="2">Belongs to the protein kinase superfamily. AGC Ser/Thr protein kinase family. cGMP subfamily.</text>
</comment>
<dbReference type="GO" id="GO:0004691">
    <property type="term" value="F:cAMP-dependent protein kinase activity"/>
    <property type="evidence" value="ECO:0007669"/>
    <property type="project" value="TreeGrafter"/>
</dbReference>
<organism evidence="22 23">
    <name type="scientific">Symbiodinium natans</name>
    <dbReference type="NCBI Taxonomy" id="878477"/>
    <lineage>
        <taxon>Eukaryota</taxon>
        <taxon>Sar</taxon>
        <taxon>Alveolata</taxon>
        <taxon>Dinophyceae</taxon>
        <taxon>Suessiales</taxon>
        <taxon>Symbiodiniaceae</taxon>
        <taxon>Symbiodinium</taxon>
    </lineage>
</organism>
<evidence type="ECO:0000256" key="8">
    <source>
        <dbReference type="ARBA" id="ARBA00022723"/>
    </source>
</evidence>
<feature type="binding site" evidence="17">
    <location>
        <position position="252"/>
    </location>
    <ligand>
        <name>ATP</name>
        <dbReference type="ChEBI" id="CHEBI:30616"/>
    </ligand>
</feature>
<evidence type="ECO:0000256" key="7">
    <source>
        <dbReference type="ARBA" id="ARBA00022679"/>
    </source>
</evidence>
<dbReference type="EMBL" id="CAJNDS010000439">
    <property type="protein sequence ID" value="CAE7206305.1"/>
    <property type="molecule type" value="Genomic_DNA"/>
</dbReference>
<dbReference type="Gene3D" id="2.60.120.10">
    <property type="entry name" value="Jelly Rolls"/>
    <property type="match status" value="1"/>
</dbReference>
<dbReference type="CDD" id="cd00038">
    <property type="entry name" value="CAP_ED"/>
    <property type="match status" value="1"/>
</dbReference>
<evidence type="ECO:0000256" key="9">
    <source>
        <dbReference type="ARBA" id="ARBA00022741"/>
    </source>
</evidence>
<dbReference type="InterPro" id="IPR000961">
    <property type="entry name" value="AGC-kinase_C"/>
</dbReference>
<evidence type="ECO:0000256" key="18">
    <source>
        <dbReference type="SAM" id="MobiDB-lite"/>
    </source>
</evidence>
<feature type="compositionally biased region" description="Basic and acidic residues" evidence="18">
    <location>
        <begin position="1239"/>
        <end position="1255"/>
    </location>
</feature>
<evidence type="ECO:0000256" key="2">
    <source>
        <dbReference type="ARBA" id="ARBA00006352"/>
    </source>
</evidence>
<evidence type="ECO:0000256" key="17">
    <source>
        <dbReference type="PROSITE-ProRule" id="PRU10141"/>
    </source>
</evidence>
<dbReference type="PROSITE" id="PS50011">
    <property type="entry name" value="PROTEIN_KINASE_DOM"/>
    <property type="match status" value="1"/>
</dbReference>
<dbReference type="InterPro" id="IPR000719">
    <property type="entry name" value="Prot_kinase_dom"/>
</dbReference>
<keyword evidence="13" id="KW-0142">cGMP-binding</keyword>
<dbReference type="GO" id="GO:0004692">
    <property type="term" value="F:cGMP-dependent protein kinase activity"/>
    <property type="evidence" value="ECO:0007669"/>
    <property type="project" value="UniProtKB-EC"/>
</dbReference>
<evidence type="ECO:0000256" key="6">
    <source>
        <dbReference type="ARBA" id="ARBA00022535"/>
    </source>
</evidence>
<comment type="catalytic activity">
    <reaction evidence="16">
        <text>L-seryl-[protein] + ATP = O-phospho-L-seryl-[protein] + ADP + H(+)</text>
        <dbReference type="Rhea" id="RHEA:17989"/>
        <dbReference type="Rhea" id="RHEA-COMP:9863"/>
        <dbReference type="Rhea" id="RHEA-COMP:11604"/>
        <dbReference type="ChEBI" id="CHEBI:15378"/>
        <dbReference type="ChEBI" id="CHEBI:29999"/>
        <dbReference type="ChEBI" id="CHEBI:30616"/>
        <dbReference type="ChEBI" id="CHEBI:83421"/>
        <dbReference type="ChEBI" id="CHEBI:456216"/>
        <dbReference type="EC" id="2.7.11.12"/>
    </reaction>
</comment>
<feature type="region of interest" description="Disordered" evidence="18">
    <location>
        <begin position="1639"/>
        <end position="1720"/>
    </location>
</feature>
<evidence type="ECO:0000256" key="3">
    <source>
        <dbReference type="ARBA" id="ARBA00012428"/>
    </source>
</evidence>
<feature type="compositionally biased region" description="Polar residues" evidence="18">
    <location>
        <begin position="661"/>
        <end position="673"/>
    </location>
</feature>
<feature type="region of interest" description="Disordered" evidence="18">
    <location>
        <begin position="1088"/>
        <end position="1132"/>
    </location>
</feature>